<name>A0A194WX12_MOLSC</name>
<dbReference type="EMBL" id="KQ947425">
    <property type="protein sequence ID" value="KUJ12122.1"/>
    <property type="molecule type" value="Genomic_DNA"/>
</dbReference>
<organism evidence="1 2">
    <name type="scientific">Mollisia scopiformis</name>
    <name type="common">Conifer needle endophyte fungus</name>
    <name type="synonym">Phialocephala scopiformis</name>
    <dbReference type="NCBI Taxonomy" id="149040"/>
    <lineage>
        <taxon>Eukaryota</taxon>
        <taxon>Fungi</taxon>
        <taxon>Dikarya</taxon>
        <taxon>Ascomycota</taxon>
        <taxon>Pezizomycotina</taxon>
        <taxon>Leotiomycetes</taxon>
        <taxon>Helotiales</taxon>
        <taxon>Mollisiaceae</taxon>
        <taxon>Mollisia</taxon>
    </lineage>
</organism>
<dbReference type="RefSeq" id="XP_018066477.1">
    <property type="nucleotide sequence ID" value="XM_018205963.1"/>
</dbReference>
<dbReference type="KEGG" id="psco:LY89DRAFT_222441"/>
<dbReference type="GeneID" id="28815689"/>
<evidence type="ECO:0000313" key="2">
    <source>
        <dbReference type="Proteomes" id="UP000070700"/>
    </source>
</evidence>
<protein>
    <submittedName>
        <fullName evidence="1">Uncharacterized protein</fullName>
    </submittedName>
</protein>
<dbReference type="AlphaFoldDB" id="A0A194WX12"/>
<reference evidence="1 2" key="1">
    <citation type="submission" date="2015-10" db="EMBL/GenBank/DDBJ databases">
        <title>Full genome of DAOMC 229536 Phialocephala scopiformis, a fungal endophyte of spruce producing the potent anti-insectan compound rugulosin.</title>
        <authorList>
            <consortium name="DOE Joint Genome Institute"/>
            <person name="Walker A.K."/>
            <person name="Frasz S.L."/>
            <person name="Seifert K.A."/>
            <person name="Miller J.D."/>
            <person name="Mondo S.J."/>
            <person name="Labutti K."/>
            <person name="Lipzen A."/>
            <person name="Dockter R."/>
            <person name="Kennedy M."/>
            <person name="Grigoriev I.V."/>
            <person name="Spatafora J.W."/>
        </authorList>
    </citation>
    <scope>NUCLEOTIDE SEQUENCE [LARGE SCALE GENOMIC DNA]</scope>
    <source>
        <strain evidence="1 2">CBS 120377</strain>
    </source>
</reference>
<gene>
    <name evidence="1" type="ORF">LY89DRAFT_222441</name>
</gene>
<keyword evidence="2" id="KW-1185">Reference proteome</keyword>
<sequence>MKRRAVFRTAERELLTESTYRTFEVDSTGKFGLQDNKFSELHKRTSEKCKCILHPGSSGINNDCRKTPALLPISSSCILKNAYSSLWINACSRYWLRAYHLDDHKSSPQNLPRSFQLPSSASESTFWILLHVRFCWLDIGKLSMSKMYQVIQ</sequence>
<accession>A0A194WX12</accession>
<dbReference type="Proteomes" id="UP000070700">
    <property type="component" value="Unassembled WGS sequence"/>
</dbReference>
<evidence type="ECO:0000313" key="1">
    <source>
        <dbReference type="EMBL" id="KUJ12122.1"/>
    </source>
</evidence>
<proteinExistence type="predicted"/>
<dbReference type="InParanoid" id="A0A194WX12"/>